<dbReference type="RefSeq" id="XP_004345894.1">
    <property type="nucleotide sequence ID" value="XM_004345844.1"/>
</dbReference>
<feature type="transmembrane region" description="Helical" evidence="7">
    <location>
        <begin position="110"/>
        <end position="132"/>
    </location>
</feature>
<feature type="transmembrane region" description="Helical" evidence="7">
    <location>
        <begin position="275"/>
        <end position="297"/>
    </location>
</feature>
<dbReference type="PANTHER" id="PTHR11206">
    <property type="entry name" value="MULTIDRUG RESISTANCE PROTEIN"/>
    <property type="match status" value="1"/>
</dbReference>
<dbReference type="EMBL" id="KB007904">
    <property type="protein sequence ID" value="ELR21350.1"/>
    <property type="molecule type" value="Genomic_DNA"/>
</dbReference>
<dbReference type="GO" id="GO:0042910">
    <property type="term" value="F:xenobiotic transmembrane transporter activity"/>
    <property type="evidence" value="ECO:0007669"/>
    <property type="project" value="InterPro"/>
</dbReference>
<dbReference type="NCBIfam" id="TIGR00797">
    <property type="entry name" value="matE"/>
    <property type="match status" value="1"/>
</dbReference>
<feature type="transmembrane region" description="Helical" evidence="7">
    <location>
        <begin position="351"/>
        <end position="370"/>
    </location>
</feature>
<keyword evidence="4 7" id="KW-1133">Transmembrane helix</keyword>
<gene>
    <name evidence="8" type="ORF">ACA1_182840</name>
</gene>
<accession>L8H859</accession>
<dbReference type="OMA" id="AFFSNWQ"/>
<feature type="compositionally biased region" description="Polar residues" evidence="6">
    <location>
        <begin position="463"/>
        <end position="473"/>
    </location>
</feature>
<keyword evidence="3 7" id="KW-0812">Transmembrane</keyword>
<dbReference type="KEGG" id="acan:ACA1_182840"/>
<feature type="compositionally biased region" description="Basic and acidic residues" evidence="6">
    <location>
        <begin position="430"/>
        <end position="462"/>
    </location>
</feature>
<dbReference type="GO" id="GO:1990961">
    <property type="term" value="P:xenobiotic detoxification by transmembrane export across the plasma membrane"/>
    <property type="evidence" value="ECO:0007669"/>
    <property type="project" value="InterPro"/>
</dbReference>
<dbReference type="Pfam" id="PF01554">
    <property type="entry name" value="MatE"/>
    <property type="match status" value="2"/>
</dbReference>
<feature type="transmembrane region" description="Helical" evidence="7">
    <location>
        <begin position="168"/>
        <end position="191"/>
    </location>
</feature>
<evidence type="ECO:0000256" key="5">
    <source>
        <dbReference type="ARBA" id="ARBA00023136"/>
    </source>
</evidence>
<feature type="transmembrane region" description="Helical" evidence="7">
    <location>
        <begin position="138"/>
        <end position="156"/>
    </location>
</feature>
<organism evidence="8 9">
    <name type="scientific">Acanthamoeba castellanii (strain ATCC 30010 / Neff)</name>
    <dbReference type="NCBI Taxonomy" id="1257118"/>
    <lineage>
        <taxon>Eukaryota</taxon>
        <taxon>Amoebozoa</taxon>
        <taxon>Discosea</taxon>
        <taxon>Longamoebia</taxon>
        <taxon>Centramoebida</taxon>
        <taxon>Acanthamoebidae</taxon>
        <taxon>Acanthamoeba</taxon>
    </lineage>
</organism>
<protein>
    <submittedName>
        <fullName evidence="8">MATE efflux family subfamily protein</fullName>
    </submittedName>
</protein>
<comment type="similarity">
    <text evidence="2">Belongs to the multi antimicrobial extrusion (MATE) (TC 2.A.66.1) family.</text>
</comment>
<comment type="subcellular location">
    <subcellularLocation>
        <location evidence="1">Membrane</location>
        <topology evidence="1">Multi-pass membrane protein</topology>
    </subcellularLocation>
</comment>
<dbReference type="InterPro" id="IPR002528">
    <property type="entry name" value="MATE_fam"/>
</dbReference>
<feature type="region of interest" description="Disordered" evidence="6">
    <location>
        <begin position="423"/>
        <end position="473"/>
    </location>
</feature>
<dbReference type="Proteomes" id="UP000011083">
    <property type="component" value="Unassembled WGS sequence"/>
</dbReference>
<evidence type="ECO:0000256" key="7">
    <source>
        <dbReference type="SAM" id="Phobius"/>
    </source>
</evidence>
<dbReference type="CDD" id="cd13132">
    <property type="entry name" value="MATE_eukaryotic"/>
    <property type="match status" value="1"/>
</dbReference>
<dbReference type="STRING" id="1257118.L8H859"/>
<feature type="transmembrane region" description="Helical" evidence="7">
    <location>
        <begin position="377"/>
        <end position="402"/>
    </location>
</feature>
<evidence type="ECO:0000256" key="6">
    <source>
        <dbReference type="SAM" id="MobiDB-lite"/>
    </source>
</evidence>
<dbReference type="VEuPathDB" id="AmoebaDB:ACA1_182840"/>
<sequence length="473" mass="51557">MRLAARGDAAKLERWQGRWRAFQVRASESELGVVANLAWPTVVSNLINFMLSFINLLFVGHVGDGEVELAAAALAITFTNVTGLSVGIGLLCAIDTLCSQAYGARNYRKVGLIVQRAILIVTLACVPFAAIWLSSEQIFLLLLLPGLWFYMMADVLRRWLQSQAIVKPVIYITICSVLINVLAQYVFVYLLGLGFMGSPLGLALTWACSPFLLLAYILLAGAHRKTWHGWSWECLQGWGEFLKLALPGTLMVCAEWWGFEVTVIAVGLIGEIELAAHTVAFNTLGICYMIPLGMSVAASTRVGNLLGAGDHERAKKAASICVFLTIGAQACAAGLIFVLRNVWGGLYSNDAHVVELIARVLPFAAVLTTVGAALNLFAFYCVGLPISLVLGFASPLAFFGIWSEDSFVASNANAQYHVVRTNDDDEDCDDSRSDHAQQLDEADEKRGWEADRRATVQQRADDSTPQETTTLQE</sequence>
<feature type="transmembrane region" description="Helical" evidence="7">
    <location>
        <begin position="69"/>
        <end position="98"/>
    </location>
</feature>
<dbReference type="OrthoDB" id="2126698at2759"/>
<keyword evidence="5 7" id="KW-0472">Membrane</keyword>
<feature type="transmembrane region" description="Helical" evidence="7">
    <location>
        <begin position="203"/>
        <end position="223"/>
    </location>
</feature>
<keyword evidence="9" id="KW-1185">Reference proteome</keyword>
<name>L8H859_ACACF</name>
<evidence type="ECO:0000256" key="1">
    <source>
        <dbReference type="ARBA" id="ARBA00004141"/>
    </source>
</evidence>
<dbReference type="GeneID" id="14922242"/>
<dbReference type="InterPro" id="IPR045069">
    <property type="entry name" value="MATE_euk"/>
</dbReference>
<proteinExistence type="inferred from homology"/>
<reference evidence="8 9" key="1">
    <citation type="journal article" date="2013" name="Genome Biol.">
        <title>Genome of Acanthamoeba castellanii highlights extensive lateral gene transfer and early evolution of tyrosine kinase signaling.</title>
        <authorList>
            <person name="Clarke M."/>
            <person name="Lohan A.J."/>
            <person name="Liu B."/>
            <person name="Lagkouvardos I."/>
            <person name="Roy S."/>
            <person name="Zafar N."/>
            <person name="Bertelli C."/>
            <person name="Schilde C."/>
            <person name="Kianianmomeni A."/>
            <person name="Burglin T.R."/>
            <person name="Frech C."/>
            <person name="Turcotte B."/>
            <person name="Kopec K.O."/>
            <person name="Synnott J.M."/>
            <person name="Choo C."/>
            <person name="Paponov I."/>
            <person name="Finkler A."/>
            <person name="Soon Heng Tan C."/>
            <person name="Hutchins A.P."/>
            <person name="Weinmeier T."/>
            <person name="Rattei T."/>
            <person name="Chu J.S."/>
            <person name="Gimenez G."/>
            <person name="Irimia M."/>
            <person name="Rigden D.J."/>
            <person name="Fitzpatrick D.A."/>
            <person name="Lorenzo-Morales J."/>
            <person name="Bateman A."/>
            <person name="Chiu C.H."/>
            <person name="Tang P."/>
            <person name="Hegemann P."/>
            <person name="Fromm H."/>
            <person name="Raoult D."/>
            <person name="Greub G."/>
            <person name="Miranda-Saavedra D."/>
            <person name="Chen N."/>
            <person name="Nash P."/>
            <person name="Ginger M.L."/>
            <person name="Horn M."/>
            <person name="Schaap P."/>
            <person name="Caler L."/>
            <person name="Loftus B."/>
        </authorList>
    </citation>
    <scope>NUCLEOTIDE SEQUENCE [LARGE SCALE GENOMIC DNA]</scope>
    <source>
        <strain evidence="8 9">Neff</strain>
    </source>
</reference>
<evidence type="ECO:0000256" key="4">
    <source>
        <dbReference type="ARBA" id="ARBA00022989"/>
    </source>
</evidence>
<feature type="transmembrane region" description="Helical" evidence="7">
    <location>
        <begin position="244"/>
        <end position="269"/>
    </location>
</feature>
<dbReference type="AlphaFoldDB" id="L8H859"/>
<evidence type="ECO:0000313" key="8">
    <source>
        <dbReference type="EMBL" id="ELR21350.1"/>
    </source>
</evidence>
<dbReference type="GO" id="GO:0016020">
    <property type="term" value="C:membrane"/>
    <property type="evidence" value="ECO:0007669"/>
    <property type="project" value="UniProtKB-SubCell"/>
</dbReference>
<feature type="transmembrane region" description="Helical" evidence="7">
    <location>
        <begin position="317"/>
        <end position="339"/>
    </location>
</feature>
<evidence type="ECO:0000256" key="3">
    <source>
        <dbReference type="ARBA" id="ARBA00022692"/>
    </source>
</evidence>
<dbReference type="GO" id="GO:0015297">
    <property type="term" value="F:antiporter activity"/>
    <property type="evidence" value="ECO:0007669"/>
    <property type="project" value="InterPro"/>
</dbReference>
<evidence type="ECO:0000313" key="9">
    <source>
        <dbReference type="Proteomes" id="UP000011083"/>
    </source>
</evidence>
<evidence type="ECO:0000256" key="2">
    <source>
        <dbReference type="ARBA" id="ARBA00010199"/>
    </source>
</evidence>